<reference evidence="1" key="1">
    <citation type="journal article" date="2004" name="Nature">
        <title>Genome duplication in the teleost fish Tetraodon nigroviridis reveals the early vertebrate proto-karyotype.</title>
        <authorList>
            <person name="Jaillon O."/>
            <person name="Aury J.-M."/>
            <person name="Brunet F."/>
            <person name="Petit J.-L."/>
            <person name="Stange-Thomann N."/>
            <person name="Mauceli E."/>
            <person name="Bouneau L."/>
            <person name="Fischer C."/>
            <person name="Ozouf-Costaz C."/>
            <person name="Bernot A."/>
            <person name="Nicaud S."/>
            <person name="Jaffe D."/>
            <person name="Fisher S."/>
            <person name="Lutfalla G."/>
            <person name="Dossat C."/>
            <person name="Segurens B."/>
            <person name="Dasilva C."/>
            <person name="Salanoubat M."/>
            <person name="Levy M."/>
            <person name="Boudet N."/>
            <person name="Castellano S."/>
            <person name="Anthouard V."/>
            <person name="Jubin C."/>
            <person name="Castelli V."/>
            <person name="Katinka M."/>
            <person name="Vacherie B."/>
            <person name="Biemont C."/>
            <person name="Skalli Z."/>
            <person name="Cattolico L."/>
            <person name="Poulain J."/>
            <person name="De Berardinis V."/>
            <person name="Cruaud C."/>
            <person name="Duprat S."/>
            <person name="Brottier P."/>
            <person name="Coutanceau J.-P."/>
            <person name="Gouzy J."/>
            <person name="Parra G."/>
            <person name="Lardier G."/>
            <person name="Chapple C."/>
            <person name="McKernan K.J."/>
            <person name="McEwan P."/>
            <person name="Bosak S."/>
            <person name="Kellis M."/>
            <person name="Volff J.-N."/>
            <person name="Guigo R."/>
            <person name="Zody M.C."/>
            <person name="Mesirov J."/>
            <person name="Lindblad-Toh K."/>
            <person name="Birren B."/>
            <person name="Nusbaum C."/>
            <person name="Kahn D."/>
            <person name="Robinson-Rechavi M."/>
            <person name="Laudet V."/>
            <person name="Schachter V."/>
            <person name="Quetier F."/>
            <person name="Saurin W."/>
            <person name="Scarpelli C."/>
            <person name="Wincker P."/>
            <person name="Lander E.S."/>
            <person name="Weissenbach J."/>
            <person name="Roest Crollius H."/>
        </authorList>
    </citation>
    <scope>NUCLEOTIDE SEQUENCE [LARGE SCALE GENOMIC DNA]</scope>
</reference>
<dbReference type="AlphaFoldDB" id="Q4RRR4"/>
<name>Q4RRR4_TETNG</name>
<protein>
    <submittedName>
        <fullName evidence="1">(spotted green pufferfish) hypothetical protein</fullName>
    </submittedName>
</protein>
<dbReference type="KEGG" id="tng:GSTEN00030048G001"/>
<proteinExistence type="predicted"/>
<sequence>MLHPRSACTHALLCSPVVQSSALPEVVRLCLKLSYLWRSRWSPWRYWRCLACQQCGSADDECDLAVMAAIMLSDDLNINIRFPE</sequence>
<evidence type="ECO:0000313" key="1">
    <source>
        <dbReference type="EMBL" id="CAG08918.1"/>
    </source>
</evidence>
<accession>Q4RRR4</accession>
<organism evidence="1">
    <name type="scientific">Tetraodon nigroviridis</name>
    <name type="common">Spotted green pufferfish</name>
    <name type="synonym">Chelonodon nigroviridis</name>
    <dbReference type="NCBI Taxonomy" id="99883"/>
    <lineage>
        <taxon>Eukaryota</taxon>
        <taxon>Metazoa</taxon>
        <taxon>Chordata</taxon>
        <taxon>Craniata</taxon>
        <taxon>Vertebrata</taxon>
        <taxon>Euteleostomi</taxon>
        <taxon>Actinopterygii</taxon>
        <taxon>Neopterygii</taxon>
        <taxon>Teleostei</taxon>
        <taxon>Neoteleostei</taxon>
        <taxon>Acanthomorphata</taxon>
        <taxon>Eupercaria</taxon>
        <taxon>Tetraodontiformes</taxon>
        <taxon>Tetradontoidea</taxon>
        <taxon>Tetraodontidae</taxon>
        <taxon>Tetraodon</taxon>
    </lineage>
</organism>
<dbReference type="EMBL" id="CAAE01015002">
    <property type="protein sequence ID" value="CAG08918.1"/>
    <property type="molecule type" value="Genomic_DNA"/>
</dbReference>
<reference evidence="1" key="2">
    <citation type="submission" date="2004-02" db="EMBL/GenBank/DDBJ databases">
        <authorList>
            <consortium name="Genoscope"/>
            <consortium name="Whitehead Institute Centre for Genome Research"/>
        </authorList>
    </citation>
    <scope>NUCLEOTIDE SEQUENCE</scope>
</reference>
<comment type="caution">
    <text evidence="1">The sequence shown here is derived from an EMBL/GenBank/DDBJ whole genome shotgun (WGS) entry which is preliminary data.</text>
</comment>
<gene>
    <name evidence="1" type="ORF">GSTENG00030048001</name>
</gene>